<evidence type="ECO:0000256" key="1">
    <source>
        <dbReference type="ARBA" id="ARBA00004127"/>
    </source>
</evidence>
<dbReference type="Pfam" id="PF00702">
    <property type="entry name" value="Hydrolase"/>
    <property type="match status" value="1"/>
</dbReference>
<keyword evidence="9" id="KW-1278">Translocase</keyword>
<keyword evidence="4" id="KW-1003">Cell membrane</keyword>
<keyword evidence="3" id="KW-0813">Transport</keyword>
<dbReference type="GO" id="GO:0005524">
    <property type="term" value="F:ATP binding"/>
    <property type="evidence" value="ECO:0007669"/>
    <property type="project" value="InterPro"/>
</dbReference>
<dbReference type="InterPro" id="IPR023214">
    <property type="entry name" value="HAD_sf"/>
</dbReference>
<evidence type="ECO:0000256" key="12">
    <source>
        <dbReference type="ARBA" id="ARBA00023136"/>
    </source>
</evidence>
<evidence type="ECO:0000256" key="2">
    <source>
        <dbReference type="ARBA" id="ARBA00004236"/>
    </source>
</evidence>
<organism evidence="13 14">
    <name type="scientific">Escherichia coli</name>
    <dbReference type="NCBI Taxonomy" id="562"/>
    <lineage>
        <taxon>Bacteria</taxon>
        <taxon>Pseudomonadati</taxon>
        <taxon>Pseudomonadota</taxon>
        <taxon>Gammaproteobacteria</taxon>
        <taxon>Enterobacterales</taxon>
        <taxon>Enterobacteriaceae</taxon>
        <taxon>Escherichia</taxon>
    </lineage>
</organism>
<dbReference type="PRINTS" id="PR00119">
    <property type="entry name" value="CATATPASE"/>
</dbReference>
<dbReference type="Gene3D" id="3.40.50.1000">
    <property type="entry name" value="HAD superfamily/HAD-like"/>
    <property type="match status" value="1"/>
</dbReference>
<evidence type="ECO:0000256" key="4">
    <source>
        <dbReference type="ARBA" id="ARBA00022475"/>
    </source>
</evidence>
<evidence type="ECO:0000256" key="8">
    <source>
        <dbReference type="ARBA" id="ARBA00022842"/>
    </source>
</evidence>
<accession>A0A377DGM2</accession>
<keyword evidence="7" id="KW-0479">Metal-binding</keyword>
<dbReference type="PANTHER" id="PTHR43520:SF6">
    <property type="entry name" value="COPPER-EXPORTING P-TYPE ATPASE"/>
    <property type="match status" value="1"/>
</dbReference>
<reference evidence="13 14" key="1">
    <citation type="submission" date="2018-06" db="EMBL/GenBank/DDBJ databases">
        <authorList>
            <consortium name="Pathogen Informatics"/>
            <person name="Doyle S."/>
        </authorList>
    </citation>
    <scope>NUCLEOTIDE SEQUENCE [LARGE SCALE GENOMIC DNA]</scope>
    <source>
        <strain evidence="13 14">NCTC7922</strain>
    </source>
</reference>
<dbReference type="GO" id="GO:0016887">
    <property type="term" value="F:ATP hydrolysis activity"/>
    <property type="evidence" value="ECO:0007669"/>
    <property type="project" value="InterPro"/>
</dbReference>
<dbReference type="GO" id="GO:0005507">
    <property type="term" value="F:copper ion binding"/>
    <property type="evidence" value="ECO:0007669"/>
    <property type="project" value="TreeGrafter"/>
</dbReference>
<evidence type="ECO:0000256" key="7">
    <source>
        <dbReference type="ARBA" id="ARBA00022723"/>
    </source>
</evidence>
<dbReference type="Proteomes" id="UP000254174">
    <property type="component" value="Unassembled WGS sequence"/>
</dbReference>
<dbReference type="InterPro" id="IPR023299">
    <property type="entry name" value="ATPase_P-typ_cyto_dom_N"/>
</dbReference>
<dbReference type="NCBIfam" id="TIGR01494">
    <property type="entry name" value="ATPase_P-type"/>
    <property type="match status" value="1"/>
</dbReference>
<evidence type="ECO:0000256" key="10">
    <source>
        <dbReference type="ARBA" id="ARBA00022989"/>
    </source>
</evidence>
<dbReference type="GO" id="GO:0055070">
    <property type="term" value="P:copper ion homeostasis"/>
    <property type="evidence" value="ECO:0007669"/>
    <property type="project" value="TreeGrafter"/>
</dbReference>
<sequence length="187" mass="19906">MLLAVDGKAVALLAVRDPLRSDSVAALQRLHKAGYRLVMLTGDNPTTANAIAKEAGIDEVIAGVLPDGKAEAIKRLQSEGRQVAMVGDGINDAPALAQADVGIAMGGGSDVAIETAAITLMRHSLMGVADALAISRATLRNMKQNCSVRLSTTALVFRSPPVFCGRSLEHCLTRWLPERQWRSRRLP</sequence>
<dbReference type="GO" id="GO:0043682">
    <property type="term" value="F:P-type divalent copper transporter activity"/>
    <property type="evidence" value="ECO:0007669"/>
    <property type="project" value="TreeGrafter"/>
</dbReference>
<evidence type="ECO:0000256" key="11">
    <source>
        <dbReference type="ARBA" id="ARBA00023065"/>
    </source>
</evidence>
<keyword evidence="6" id="KW-0812">Transmembrane</keyword>
<dbReference type="InterPro" id="IPR001757">
    <property type="entry name" value="P_typ_ATPase"/>
</dbReference>
<keyword evidence="5" id="KW-0597">Phosphoprotein</keyword>
<dbReference type="SUPFAM" id="SSF56784">
    <property type="entry name" value="HAD-like"/>
    <property type="match status" value="1"/>
</dbReference>
<keyword evidence="11" id="KW-0406">Ion transport</keyword>
<keyword evidence="10" id="KW-1133">Transmembrane helix</keyword>
<dbReference type="PROSITE" id="PS01229">
    <property type="entry name" value="COF_2"/>
    <property type="match status" value="1"/>
</dbReference>
<dbReference type="EC" id="3.6.3.-" evidence="13"/>
<dbReference type="Gene3D" id="3.40.1110.10">
    <property type="entry name" value="Calcium-transporting ATPase, cytoplasmic domain N"/>
    <property type="match status" value="1"/>
</dbReference>
<evidence type="ECO:0000256" key="3">
    <source>
        <dbReference type="ARBA" id="ARBA00022448"/>
    </source>
</evidence>
<dbReference type="EC" id="3.6.3.4" evidence="13"/>
<comment type="subcellular location">
    <subcellularLocation>
        <location evidence="2">Cell membrane</location>
    </subcellularLocation>
    <subcellularLocation>
        <location evidence="1">Endomembrane system</location>
        <topology evidence="1">Multi-pass membrane protein</topology>
    </subcellularLocation>
</comment>
<dbReference type="InterPro" id="IPR036412">
    <property type="entry name" value="HAD-like_sf"/>
</dbReference>
<keyword evidence="8" id="KW-0460">Magnesium</keyword>
<keyword evidence="12" id="KW-0472">Membrane</keyword>
<evidence type="ECO:0000313" key="14">
    <source>
        <dbReference type="Proteomes" id="UP000254174"/>
    </source>
</evidence>
<evidence type="ECO:0000256" key="6">
    <source>
        <dbReference type="ARBA" id="ARBA00022692"/>
    </source>
</evidence>
<evidence type="ECO:0000256" key="5">
    <source>
        <dbReference type="ARBA" id="ARBA00022553"/>
    </source>
</evidence>
<evidence type="ECO:0000313" key="13">
    <source>
        <dbReference type="EMBL" id="STM20147.1"/>
    </source>
</evidence>
<gene>
    <name evidence="13" type="primary">copA_3</name>
    <name evidence="13" type="ORF">NCTC7922_06107</name>
</gene>
<keyword evidence="13" id="KW-0378">Hydrolase</keyword>
<dbReference type="PRINTS" id="PR00120">
    <property type="entry name" value="HATPASE"/>
</dbReference>
<dbReference type="EMBL" id="UGFC01000006">
    <property type="protein sequence ID" value="STM20147.1"/>
    <property type="molecule type" value="Genomic_DNA"/>
</dbReference>
<dbReference type="GO" id="GO:0005886">
    <property type="term" value="C:plasma membrane"/>
    <property type="evidence" value="ECO:0007669"/>
    <property type="project" value="UniProtKB-SubCell"/>
</dbReference>
<dbReference type="AlphaFoldDB" id="A0A377DGM2"/>
<evidence type="ECO:0000256" key="9">
    <source>
        <dbReference type="ARBA" id="ARBA00022967"/>
    </source>
</evidence>
<dbReference type="PANTHER" id="PTHR43520">
    <property type="entry name" value="ATP7, ISOFORM B"/>
    <property type="match status" value="1"/>
</dbReference>
<protein>
    <submittedName>
        <fullName evidence="13">Copper-transporting P-type ATPase</fullName>
        <ecNumber evidence="13">3.6.3.-</ecNumber>
        <ecNumber evidence="13">3.6.3.4</ecNumber>
    </submittedName>
</protein>
<name>A0A377DGM2_ECOLX</name>
<dbReference type="GO" id="GO:0140581">
    <property type="term" value="F:P-type monovalent copper transporter activity"/>
    <property type="evidence" value="ECO:0007669"/>
    <property type="project" value="UniProtKB-EC"/>
</dbReference>
<proteinExistence type="predicted"/>